<keyword evidence="4" id="KW-0460">Magnesium</keyword>
<evidence type="ECO:0000256" key="3">
    <source>
        <dbReference type="ARBA" id="ARBA00022801"/>
    </source>
</evidence>
<evidence type="ECO:0000256" key="4">
    <source>
        <dbReference type="ARBA" id="ARBA00022842"/>
    </source>
</evidence>
<feature type="compositionally biased region" description="Basic and acidic residues" evidence="5">
    <location>
        <begin position="216"/>
        <end position="235"/>
    </location>
</feature>
<organism evidence="7 8">
    <name type="scientific">Nannochloropsis salina CCMP1776</name>
    <dbReference type="NCBI Taxonomy" id="1027361"/>
    <lineage>
        <taxon>Eukaryota</taxon>
        <taxon>Sar</taxon>
        <taxon>Stramenopiles</taxon>
        <taxon>Ochrophyta</taxon>
        <taxon>Eustigmatophyceae</taxon>
        <taxon>Eustigmatales</taxon>
        <taxon>Monodopsidaceae</taxon>
        <taxon>Microchloropsis</taxon>
        <taxon>Microchloropsis salina</taxon>
    </lineage>
</organism>
<dbReference type="PROSITE" id="PS51462">
    <property type="entry name" value="NUDIX"/>
    <property type="match status" value="1"/>
</dbReference>
<dbReference type="SUPFAM" id="SSF55811">
    <property type="entry name" value="Nudix"/>
    <property type="match status" value="1"/>
</dbReference>
<reference evidence="7 8" key="1">
    <citation type="submission" date="2019-01" db="EMBL/GenBank/DDBJ databases">
        <title>Nuclear Genome Assembly of the Microalgal Biofuel strain Nannochloropsis salina CCMP1776.</title>
        <authorList>
            <person name="Hovde B."/>
        </authorList>
    </citation>
    <scope>NUCLEOTIDE SEQUENCE [LARGE SCALE GENOMIC DNA]</scope>
    <source>
        <strain evidence="7 8">CCMP1776</strain>
    </source>
</reference>
<keyword evidence="2" id="KW-0479">Metal-binding</keyword>
<gene>
    <name evidence="7" type="ORF">NSK_006949</name>
</gene>
<evidence type="ECO:0000313" key="8">
    <source>
        <dbReference type="Proteomes" id="UP000355283"/>
    </source>
</evidence>
<comment type="cofactor">
    <cofactor evidence="1">
        <name>Mg(2+)</name>
        <dbReference type="ChEBI" id="CHEBI:18420"/>
    </cofactor>
</comment>
<dbReference type="Proteomes" id="UP000355283">
    <property type="component" value="Unassembled WGS sequence"/>
</dbReference>
<comment type="caution">
    <text evidence="7">The sequence shown here is derived from an EMBL/GenBank/DDBJ whole genome shotgun (WGS) entry which is preliminary data.</text>
</comment>
<proteinExistence type="predicted"/>
<feature type="compositionally biased region" description="Basic and acidic residues" evidence="5">
    <location>
        <begin position="163"/>
        <end position="173"/>
    </location>
</feature>
<dbReference type="InterPro" id="IPR000086">
    <property type="entry name" value="NUDIX_hydrolase_dom"/>
</dbReference>
<evidence type="ECO:0000256" key="5">
    <source>
        <dbReference type="SAM" id="MobiDB-lite"/>
    </source>
</evidence>
<name>A0A4D9CRC2_9STRA</name>
<dbReference type="EMBL" id="SDOX01000122">
    <property type="protein sequence ID" value="TFJ81700.1"/>
    <property type="molecule type" value="Genomic_DNA"/>
</dbReference>
<dbReference type="Pfam" id="PF00293">
    <property type="entry name" value="NUDIX"/>
    <property type="match status" value="1"/>
</dbReference>
<dbReference type="GO" id="GO:0005634">
    <property type="term" value="C:nucleus"/>
    <property type="evidence" value="ECO:0007669"/>
    <property type="project" value="TreeGrafter"/>
</dbReference>
<dbReference type="PANTHER" id="PTHR12629:SF0">
    <property type="entry name" value="DIPHOSPHOINOSITOL-POLYPHOSPHATE DIPHOSPHATASE"/>
    <property type="match status" value="1"/>
</dbReference>
<evidence type="ECO:0000256" key="1">
    <source>
        <dbReference type="ARBA" id="ARBA00001946"/>
    </source>
</evidence>
<evidence type="ECO:0000256" key="2">
    <source>
        <dbReference type="ARBA" id="ARBA00022723"/>
    </source>
</evidence>
<dbReference type="GO" id="GO:0046872">
    <property type="term" value="F:metal ion binding"/>
    <property type="evidence" value="ECO:0007669"/>
    <property type="project" value="UniProtKB-KW"/>
</dbReference>
<dbReference type="PANTHER" id="PTHR12629">
    <property type="entry name" value="DIPHOSPHOINOSITOL POLYPHOSPHATE PHOSPHOHYDROLASE"/>
    <property type="match status" value="1"/>
</dbReference>
<keyword evidence="8" id="KW-1185">Reference proteome</keyword>
<dbReference type="InterPro" id="IPR047198">
    <property type="entry name" value="DDP-like_NUDIX"/>
</dbReference>
<keyword evidence="3" id="KW-0378">Hydrolase</keyword>
<dbReference type="InterPro" id="IPR020084">
    <property type="entry name" value="NUDIX_hydrolase_CS"/>
</dbReference>
<dbReference type="OrthoDB" id="2011998at2759"/>
<dbReference type="AlphaFoldDB" id="A0A4D9CRC2"/>
<dbReference type="CDD" id="cd04666">
    <property type="entry name" value="NUDIX_DIPP2_like_Nudt4"/>
    <property type="match status" value="1"/>
</dbReference>
<feature type="domain" description="Nudix hydrolase" evidence="6">
    <location>
        <begin position="23"/>
        <end position="147"/>
    </location>
</feature>
<sequence>MLVARPVSTTPRMGRQLQRYNGNVRLITGCIPLTSDGNVVLISSRTGDWILPKGGWERDETAREAAARETYEEGGVHGLVHAEPFSETSYRNKRGEECHLLLFVMEVSELLPQWPESSVRRRRLCSLSEAIDICGKEEHRAALLGIKLQGLNTLFTGEESQEEDSRREGHQELHGAGSHHPNGSDSISDQPLFSTEASDGCDSAEFPGLILSTRRPGLERGKTDRDVELIGKVES</sequence>
<accession>A0A4D9CRC2</accession>
<dbReference type="GO" id="GO:0005737">
    <property type="term" value="C:cytoplasm"/>
    <property type="evidence" value="ECO:0007669"/>
    <property type="project" value="TreeGrafter"/>
</dbReference>
<dbReference type="Gene3D" id="3.90.79.10">
    <property type="entry name" value="Nucleoside Triphosphate Pyrophosphohydrolase"/>
    <property type="match status" value="1"/>
</dbReference>
<dbReference type="GO" id="GO:0016462">
    <property type="term" value="F:pyrophosphatase activity"/>
    <property type="evidence" value="ECO:0007669"/>
    <property type="project" value="InterPro"/>
</dbReference>
<feature type="compositionally biased region" description="Polar residues" evidence="5">
    <location>
        <begin position="181"/>
        <end position="197"/>
    </location>
</feature>
<feature type="region of interest" description="Disordered" evidence="5">
    <location>
        <begin position="157"/>
        <end position="235"/>
    </location>
</feature>
<evidence type="ECO:0000259" key="6">
    <source>
        <dbReference type="PROSITE" id="PS51462"/>
    </source>
</evidence>
<protein>
    <recommendedName>
        <fullName evidence="6">Nudix hydrolase domain-containing protein</fullName>
    </recommendedName>
</protein>
<dbReference type="InterPro" id="IPR015797">
    <property type="entry name" value="NUDIX_hydrolase-like_dom_sf"/>
</dbReference>
<evidence type="ECO:0000313" key="7">
    <source>
        <dbReference type="EMBL" id="TFJ81700.1"/>
    </source>
</evidence>
<dbReference type="PROSITE" id="PS00893">
    <property type="entry name" value="NUDIX_BOX"/>
    <property type="match status" value="1"/>
</dbReference>